<organism evidence="1">
    <name type="scientific">Oryza barthii</name>
    <dbReference type="NCBI Taxonomy" id="65489"/>
    <lineage>
        <taxon>Eukaryota</taxon>
        <taxon>Viridiplantae</taxon>
        <taxon>Streptophyta</taxon>
        <taxon>Embryophyta</taxon>
        <taxon>Tracheophyta</taxon>
        <taxon>Spermatophyta</taxon>
        <taxon>Magnoliopsida</taxon>
        <taxon>Liliopsida</taxon>
        <taxon>Poales</taxon>
        <taxon>Poaceae</taxon>
        <taxon>BOP clade</taxon>
        <taxon>Oryzoideae</taxon>
        <taxon>Oryzeae</taxon>
        <taxon>Oryzinae</taxon>
        <taxon>Oryza</taxon>
    </lineage>
</organism>
<name>A0A0D3EWN2_9ORYZ</name>
<reference evidence="1" key="2">
    <citation type="submission" date="2015-03" db="UniProtKB">
        <authorList>
            <consortium name="EnsemblPlants"/>
        </authorList>
    </citation>
    <scope>IDENTIFICATION</scope>
</reference>
<protein>
    <submittedName>
        <fullName evidence="1">Uncharacterized protein</fullName>
    </submittedName>
</protein>
<dbReference type="AlphaFoldDB" id="A0A0D3EWN2"/>
<dbReference type="Gramene" id="OBART01G38330.1">
    <property type="protein sequence ID" value="OBART01G38330.1"/>
    <property type="gene ID" value="OBART01G38330"/>
</dbReference>
<evidence type="ECO:0000313" key="1">
    <source>
        <dbReference type="EnsemblPlants" id="OBART01G38330.1"/>
    </source>
</evidence>
<reference evidence="1" key="1">
    <citation type="journal article" date="2009" name="Rice">
        <title>De Novo Next Generation Sequencing of Plant Genomes.</title>
        <authorList>
            <person name="Rounsley S."/>
            <person name="Marri P.R."/>
            <person name="Yu Y."/>
            <person name="He R."/>
            <person name="Sisneros N."/>
            <person name="Goicoechea J.L."/>
            <person name="Lee S.J."/>
            <person name="Angelova A."/>
            <person name="Kudrna D."/>
            <person name="Luo M."/>
            <person name="Affourtit J."/>
            <person name="Desany B."/>
            <person name="Knight J."/>
            <person name="Niazi F."/>
            <person name="Egholm M."/>
            <person name="Wing R.A."/>
        </authorList>
    </citation>
    <scope>NUCLEOTIDE SEQUENCE [LARGE SCALE GENOMIC DNA]</scope>
    <source>
        <strain evidence="1">cv. IRGC 105608</strain>
    </source>
</reference>
<accession>A0A0D3EWN2</accession>
<proteinExistence type="predicted"/>
<dbReference type="HOGENOM" id="CLU_3425366_0_0_1"/>
<dbReference type="PaxDb" id="65489-OBART01G38330.1"/>
<keyword evidence="2" id="KW-1185">Reference proteome</keyword>
<dbReference type="EnsemblPlants" id="OBART01G38330.1">
    <property type="protein sequence ID" value="OBART01G38330.1"/>
    <property type="gene ID" value="OBART01G38330"/>
</dbReference>
<evidence type="ECO:0000313" key="2">
    <source>
        <dbReference type="Proteomes" id="UP000026960"/>
    </source>
</evidence>
<sequence length="22" mass="2540">MILVLTDMTEHTEILSPLLLEQ</sequence>
<dbReference type="Proteomes" id="UP000026960">
    <property type="component" value="Chromosome 1"/>
</dbReference>